<dbReference type="Pfam" id="PF10222">
    <property type="entry name" value="DUF2152"/>
    <property type="match status" value="1"/>
</dbReference>
<evidence type="ECO:0000256" key="3">
    <source>
        <dbReference type="ARBA" id="ARBA00022729"/>
    </source>
</evidence>
<name>A0A8S3CNK1_9BILA</name>
<evidence type="ECO:0000256" key="6">
    <source>
        <dbReference type="ARBA" id="ARBA00023180"/>
    </source>
</evidence>
<evidence type="ECO:0000256" key="2">
    <source>
        <dbReference type="ARBA" id="ARBA00022692"/>
    </source>
</evidence>
<keyword evidence="2 7" id="KW-0812">Transmembrane</keyword>
<protein>
    <submittedName>
        <fullName evidence="8">Uncharacterized protein</fullName>
    </submittedName>
</protein>
<dbReference type="InterPro" id="IPR018795">
    <property type="entry name" value="K2013-like"/>
</dbReference>
<gene>
    <name evidence="8" type="ORF">SMN809_LOCUS53292</name>
</gene>
<sequence length="117" mass="13720">YESYNNYYYLYSILSVRFPVKMTSPPTAILYIAEDFEYMTQLKDTLHVKEVEIAPPHAHDVLALHRHGHKLGGLPIIFWIALAFLIIIFHLFLVKIILNEMGFFTHKLPTYTRARVL</sequence>
<evidence type="ECO:0000256" key="4">
    <source>
        <dbReference type="ARBA" id="ARBA00022989"/>
    </source>
</evidence>
<dbReference type="Proteomes" id="UP000676336">
    <property type="component" value="Unassembled WGS sequence"/>
</dbReference>
<feature type="non-terminal residue" evidence="8">
    <location>
        <position position="1"/>
    </location>
</feature>
<feature type="transmembrane region" description="Helical" evidence="7">
    <location>
        <begin position="76"/>
        <end position="98"/>
    </location>
</feature>
<comment type="caution">
    <text evidence="8">The sequence shown here is derived from an EMBL/GenBank/DDBJ whole genome shotgun (WGS) entry which is preliminary data.</text>
</comment>
<comment type="subcellular location">
    <subcellularLocation>
        <location evidence="1">Membrane</location>
        <topology evidence="1">Single-pass type I membrane protein</topology>
    </subcellularLocation>
</comment>
<keyword evidence="5 7" id="KW-0472">Membrane</keyword>
<dbReference type="GO" id="GO:0016020">
    <property type="term" value="C:membrane"/>
    <property type="evidence" value="ECO:0007669"/>
    <property type="project" value="UniProtKB-SubCell"/>
</dbReference>
<dbReference type="AlphaFoldDB" id="A0A8S3CNK1"/>
<evidence type="ECO:0000313" key="8">
    <source>
        <dbReference type="EMBL" id="CAF4933413.1"/>
    </source>
</evidence>
<dbReference type="PANTHER" id="PTHR31386">
    <property type="entry name" value="UNCHARACTERIZED PROTEIN KIAA2013"/>
    <property type="match status" value="1"/>
</dbReference>
<proteinExistence type="predicted"/>
<evidence type="ECO:0000256" key="7">
    <source>
        <dbReference type="SAM" id="Phobius"/>
    </source>
</evidence>
<organism evidence="8 9">
    <name type="scientific">Rotaria magnacalcarata</name>
    <dbReference type="NCBI Taxonomy" id="392030"/>
    <lineage>
        <taxon>Eukaryota</taxon>
        <taxon>Metazoa</taxon>
        <taxon>Spiralia</taxon>
        <taxon>Gnathifera</taxon>
        <taxon>Rotifera</taxon>
        <taxon>Eurotatoria</taxon>
        <taxon>Bdelloidea</taxon>
        <taxon>Philodinida</taxon>
        <taxon>Philodinidae</taxon>
        <taxon>Rotaria</taxon>
    </lineage>
</organism>
<evidence type="ECO:0000256" key="5">
    <source>
        <dbReference type="ARBA" id="ARBA00023136"/>
    </source>
</evidence>
<accession>A0A8S3CNK1</accession>
<keyword evidence="6" id="KW-0325">Glycoprotein</keyword>
<dbReference type="PANTHER" id="PTHR31386:SF2">
    <property type="entry name" value="SIMILAR TO RIKEN CDNA 2510039O18"/>
    <property type="match status" value="1"/>
</dbReference>
<evidence type="ECO:0000313" key="9">
    <source>
        <dbReference type="Proteomes" id="UP000676336"/>
    </source>
</evidence>
<keyword evidence="3" id="KW-0732">Signal</keyword>
<evidence type="ECO:0000256" key="1">
    <source>
        <dbReference type="ARBA" id="ARBA00004479"/>
    </source>
</evidence>
<reference evidence="8" key="1">
    <citation type="submission" date="2021-02" db="EMBL/GenBank/DDBJ databases">
        <authorList>
            <person name="Nowell W R."/>
        </authorList>
    </citation>
    <scope>NUCLEOTIDE SEQUENCE</scope>
</reference>
<dbReference type="EMBL" id="CAJOBI010182997">
    <property type="protein sequence ID" value="CAF4933413.1"/>
    <property type="molecule type" value="Genomic_DNA"/>
</dbReference>
<keyword evidence="4 7" id="KW-1133">Transmembrane helix</keyword>